<feature type="transmembrane region" description="Helical" evidence="7">
    <location>
        <begin position="323"/>
        <end position="343"/>
    </location>
</feature>
<keyword evidence="2" id="KW-1003">Cell membrane</keyword>
<keyword evidence="3 7" id="KW-0812">Transmembrane</keyword>
<feature type="transmembrane region" description="Helical" evidence="7">
    <location>
        <begin position="603"/>
        <end position="630"/>
    </location>
</feature>
<evidence type="ECO:0000256" key="3">
    <source>
        <dbReference type="ARBA" id="ARBA00022692"/>
    </source>
</evidence>
<keyword evidence="4 7" id="KW-1133">Transmembrane helix</keyword>
<evidence type="ECO:0000256" key="6">
    <source>
        <dbReference type="ARBA" id="ARBA00038076"/>
    </source>
</evidence>
<evidence type="ECO:0000259" key="8">
    <source>
        <dbReference type="Pfam" id="PF02687"/>
    </source>
</evidence>
<feature type="transmembrane region" description="Helical" evidence="7">
    <location>
        <begin position="658"/>
        <end position="681"/>
    </location>
</feature>
<dbReference type="Pfam" id="PF02687">
    <property type="entry name" value="FtsX"/>
    <property type="match status" value="2"/>
</dbReference>
<comment type="subcellular location">
    <subcellularLocation>
        <location evidence="1">Cell membrane</location>
        <topology evidence="1">Multi-pass membrane protein</topology>
    </subcellularLocation>
</comment>
<feature type="transmembrane region" description="Helical" evidence="7">
    <location>
        <begin position="20"/>
        <end position="42"/>
    </location>
</feature>
<evidence type="ECO:0000256" key="1">
    <source>
        <dbReference type="ARBA" id="ARBA00004651"/>
    </source>
</evidence>
<keyword evidence="5 7" id="KW-0472">Membrane</keyword>
<proteinExistence type="inferred from homology"/>
<evidence type="ECO:0000313" key="9">
    <source>
        <dbReference type="EMBL" id="MBU3875404.1"/>
    </source>
</evidence>
<accession>A0ABS6D1D8</accession>
<feature type="transmembrane region" description="Helical" evidence="7">
    <location>
        <begin position="244"/>
        <end position="267"/>
    </location>
</feature>
<organism evidence="9 10">
    <name type="scientific">Faecalicatena faecalis</name>
    <dbReference type="NCBI Taxonomy" id="2726362"/>
    <lineage>
        <taxon>Bacteria</taxon>
        <taxon>Bacillati</taxon>
        <taxon>Bacillota</taxon>
        <taxon>Clostridia</taxon>
        <taxon>Lachnospirales</taxon>
        <taxon>Lachnospiraceae</taxon>
        <taxon>Faecalicatena</taxon>
    </lineage>
</organism>
<feature type="transmembrane region" description="Helical" evidence="7">
    <location>
        <begin position="201"/>
        <end position="224"/>
    </location>
</feature>
<dbReference type="PANTHER" id="PTHR30572:SF4">
    <property type="entry name" value="ABC TRANSPORTER PERMEASE YTRF"/>
    <property type="match status" value="1"/>
</dbReference>
<evidence type="ECO:0000256" key="5">
    <source>
        <dbReference type="ARBA" id="ARBA00023136"/>
    </source>
</evidence>
<keyword evidence="10" id="KW-1185">Reference proteome</keyword>
<feature type="domain" description="ABC3 transporter permease C-terminal" evidence="8">
    <location>
        <begin position="152"/>
        <end position="277"/>
    </location>
</feature>
<evidence type="ECO:0000256" key="7">
    <source>
        <dbReference type="SAM" id="Phobius"/>
    </source>
</evidence>
<gene>
    <name evidence="9" type="ORF">HGO97_006210</name>
</gene>
<dbReference type="InterPro" id="IPR050250">
    <property type="entry name" value="Macrolide_Exporter_MacB"/>
</dbReference>
<comment type="similarity">
    <text evidence="6">Belongs to the ABC-4 integral membrane protein family.</text>
</comment>
<evidence type="ECO:0000256" key="4">
    <source>
        <dbReference type="ARBA" id="ARBA00022989"/>
    </source>
</evidence>
<dbReference type="RefSeq" id="WP_216240386.1">
    <property type="nucleotide sequence ID" value="NZ_JABACJ020000004.1"/>
</dbReference>
<dbReference type="Proteomes" id="UP000723714">
    <property type="component" value="Unassembled WGS sequence"/>
</dbReference>
<comment type="caution">
    <text evidence="9">The sequence shown here is derived from an EMBL/GenBank/DDBJ whole genome shotgun (WGS) entry which is preliminary data.</text>
</comment>
<evidence type="ECO:0000256" key="2">
    <source>
        <dbReference type="ARBA" id="ARBA00022475"/>
    </source>
</evidence>
<dbReference type="PANTHER" id="PTHR30572">
    <property type="entry name" value="MEMBRANE COMPONENT OF TRANSPORTER-RELATED"/>
    <property type="match status" value="1"/>
</dbReference>
<feature type="transmembrane region" description="Helical" evidence="7">
    <location>
        <begin position="145"/>
        <end position="166"/>
    </location>
</feature>
<sequence length="737" mass="81785">MWKDYSSGYIKNNRSSGIAVMIAAFISALLLSLLCGLFYNAWKYEVERIQLEEGGWQSRIAGDIDPGDIEAIKNFARVKDAVVNEKAAQGHETVLDLYFDDMDAVLEDTPRIAEIAGISPETAIYNYELLAMYLIRSPQDTAPRLLFPMFLIIMGMASLSLIVIIHNSFAVSMNARIHQFGIFSSIGATPKQIRVCLLQEAAALCAIPVIAGNLLGIGISMVLIQMVNTLLGSSVSGRHQAVFGYHPLVLVLTLLVTVFTIWISAWLPARKLSRLTPLEAIKNTGELMLKRKKKSPVLTFIFGMEGELAGNALKAQRKALRTASLSLIFSFMAFTLMQCFFTLSGISTRETYFEKYQDVWDIMVTVKDTEADSFAETKEIQTLPGVRSAIVYQKAAAETIITEEEISDEMKSFGGFSHASGNDAVQTEAGWSVNAPIMILDDASFQDYCEEIGITPRLDGAVIRNQIRDVTNPDFRHPRYMPYVKGSNTVSILRKSGEEGTGVEIPVLSYTEHVPALREEYATVDYYELVHFIPMSLWKEIKGQIADAGEDSYICVLGNENADLEELNTLQAEINRIVAGAYVTESENRILKKESNDRQVQGMMAIFGGFCVLLAIIGTGSVFSNTLGFVRQRKREFARYMSVGLTPEEIRKMFCIEALVIAGRPIIITIPLAVITVGYLLKASYLEVEIFLAEAPFVPIAVFMLGIVGTVALAYYLGWRNVRKINLAEALRDDTMM</sequence>
<protein>
    <submittedName>
        <fullName evidence="9">ABC transporter permease</fullName>
    </submittedName>
</protein>
<reference evidence="9 10" key="1">
    <citation type="submission" date="2021-06" db="EMBL/GenBank/DDBJ databases">
        <title>Faecalicatena sp. nov. isolated from porcine feces.</title>
        <authorList>
            <person name="Oh B.S."/>
            <person name="Lee J.H."/>
        </authorList>
    </citation>
    <scope>NUCLEOTIDE SEQUENCE [LARGE SCALE GENOMIC DNA]</scope>
    <source>
        <strain evidence="9 10">AGMB00832</strain>
    </source>
</reference>
<feature type="domain" description="ABC3 transporter permease C-terminal" evidence="8">
    <location>
        <begin position="610"/>
        <end position="726"/>
    </location>
</feature>
<evidence type="ECO:0000313" key="10">
    <source>
        <dbReference type="Proteomes" id="UP000723714"/>
    </source>
</evidence>
<dbReference type="EMBL" id="JABACJ020000004">
    <property type="protein sequence ID" value="MBU3875404.1"/>
    <property type="molecule type" value="Genomic_DNA"/>
</dbReference>
<feature type="transmembrane region" description="Helical" evidence="7">
    <location>
        <begin position="697"/>
        <end position="717"/>
    </location>
</feature>
<name>A0ABS6D1D8_9FIRM</name>
<dbReference type="InterPro" id="IPR003838">
    <property type="entry name" value="ABC3_permease_C"/>
</dbReference>